<dbReference type="EMBL" id="JARXRM010000012">
    <property type="protein sequence ID" value="MDH5821857.1"/>
    <property type="molecule type" value="Genomic_DNA"/>
</dbReference>
<dbReference type="SMART" id="SM00554">
    <property type="entry name" value="FAS1"/>
    <property type="match status" value="1"/>
</dbReference>
<keyword evidence="4" id="KW-1185">Reference proteome</keyword>
<accession>A0ABT6J5P4</accession>
<feature type="signal peptide" evidence="1">
    <location>
        <begin position="1"/>
        <end position="31"/>
    </location>
</feature>
<name>A0ABT6J5P4_9GAMM</name>
<dbReference type="PANTHER" id="PTHR10900">
    <property type="entry name" value="PERIOSTIN-RELATED"/>
    <property type="match status" value="1"/>
</dbReference>
<dbReference type="RefSeq" id="WP_280572644.1">
    <property type="nucleotide sequence ID" value="NZ_JARXRM010000012.1"/>
</dbReference>
<feature type="domain" description="FAS1" evidence="2">
    <location>
        <begin position="45"/>
        <end position="177"/>
    </location>
</feature>
<dbReference type="Proteomes" id="UP001156940">
    <property type="component" value="Unassembled WGS sequence"/>
</dbReference>
<comment type="caution">
    <text evidence="3">The sequence shown here is derived from an EMBL/GenBank/DDBJ whole genome shotgun (WGS) entry which is preliminary data.</text>
</comment>
<keyword evidence="1" id="KW-0732">Signal</keyword>
<dbReference type="Gene3D" id="2.30.180.10">
    <property type="entry name" value="FAS1 domain"/>
    <property type="match status" value="1"/>
</dbReference>
<dbReference type="Pfam" id="PF02469">
    <property type="entry name" value="Fasciclin"/>
    <property type="match status" value="1"/>
</dbReference>
<reference evidence="3 4" key="1">
    <citation type="submission" date="2023-04" db="EMBL/GenBank/DDBJ databases">
        <title>Luteimonas endophyticus RD2P54.</title>
        <authorList>
            <person name="Sun J.-Q."/>
        </authorList>
    </citation>
    <scope>NUCLEOTIDE SEQUENCE [LARGE SCALE GENOMIC DNA]</scope>
    <source>
        <strain evidence="3 4">RD2P54</strain>
    </source>
</reference>
<dbReference type="SUPFAM" id="SSF82153">
    <property type="entry name" value="FAS1 domain"/>
    <property type="match status" value="1"/>
</dbReference>
<organism evidence="3 4">
    <name type="scientific">Luteimonas endophytica</name>
    <dbReference type="NCBI Taxonomy" id="3042023"/>
    <lineage>
        <taxon>Bacteria</taxon>
        <taxon>Pseudomonadati</taxon>
        <taxon>Pseudomonadota</taxon>
        <taxon>Gammaproteobacteria</taxon>
        <taxon>Lysobacterales</taxon>
        <taxon>Lysobacteraceae</taxon>
        <taxon>Luteimonas</taxon>
    </lineage>
</organism>
<sequence length="181" mass="18032">MTRTAQSRNASPVRTLVAALALGLAAPLVFAGEPAATSAAATQGRGDIVDTAVAAGQFNTLAAALTAAGLVDTLKGTGPFTVFAPTDAAFAALPAGTVDELLKPENKDKLVAILTYHVVPGRYPASRVVTLEQATTVQGGAVDIDATGGSVKVDDANVVTADVAASNGVIHVIDKVLMPGG</sequence>
<proteinExistence type="predicted"/>
<dbReference type="PANTHER" id="PTHR10900:SF77">
    <property type="entry name" value="FI19380P1"/>
    <property type="match status" value="1"/>
</dbReference>
<protein>
    <submittedName>
        <fullName evidence="3">Fasciclin domain-containing protein</fullName>
    </submittedName>
</protein>
<dbReference type="InterPro" id="IPR000782">
    <property type="entry name" value="FAS1_domain"/>
</dbReference>
<dbReference type="PROSITE" id="PS50213">
    <property type="entry name" value="FAS1"/>
    <property type="match status" value="1"/>
</dbReference>
<evidence type="ECO:0000259" key="2">
    <source>
        <dbReference type="PROSITE" id="PS50213"/>
    </source>
</evidence>
<evidence type="ECO:0000313" key="3">
    <source>
        <dbReference type="EMBL" id="MDH5821857.1"/>
    </source>
</evidence>
<evidence type="ECO:0000256" key="1">
    <source>
        <dbReference type="SAM" id="SignalP"/>
    </source>
</evidence>
<dbReference type="InterPro" id="IPR050904">
    <property type="entry name" value="Adhesion/Biosynth-related"/>
</dbReference>
<dbReference type="InterPro" id="IPR036378">
    <property type="entry name" value="FAS1_dom_sf"/>
</dbReference>
<gene>
    <name evidence="3" type="ORF">QFW77_02455</name>
</gene>
<evidence type="ECO:0000313" key="4">
    <source>
        <dbReference type="Proteomes" id="UP001156940"/>
    </source>
</evidence>
<feature type="chain" id="PRO_5045293046" evidence="1">
    <location>
        <begin position="32"/>
        <end position="181"/>
    </location>
</feature>